<keyword evidence="5" id="KW-0732">Signal</keyword>
<reference evidence="6" key="1">
    <citation type="submission" date="2021-06" db="EMBL/GenBank/DDBJ databases">
        <authorList>
            <person name="Hodson N. C."/>
            <person name="Mongue J. A."/>
            <person name="Jaron S. K."/>
        </authorList>
    </citation>
    <scope>NUCLEOTIDE SEQUENCE</scope>
</reference>
<dbReference type="GO" id="GO:0043235">
    <property type="term" value="C:receptor complex"/>
    <property type="evidence" value="ECO:0007669"/>
    <property type="project" value="TreeGrafter"/>
</dbReference>
<dbReference type="InterPro" id="IPR023415">
    <property type="entry name" value="LDLR_class-A_CS"/>
</dbReference>
<evidence type="ECO:0000256" key="4">
    <source>
        <dbReference type="PROSITE-ProRule" id="PRU00124"/>
    </source>
</evidence>
<evidence type="ECO:0000313" key="6">
    <source>
        <dbReference type="EMBL" id="CAG7815629.1"/>
    </source>
</evidence>
<feature type="disulfide bond" evidence="4">
    <location>
        <begin position="101"/>
        <end position="119"/>
    </location>
</feature>
<feature type="disulfide bond" evidence="4">
    <location>
        <begin position="78"/>
        <end position="93"/>
    </location>
</feature>
<evidence type="ECO:0000313" key="7">
    <source>
        <dbReference type="Proteomes" id="UP000708208"/>
    </source>
</evidence>
<evidence type="ECO:0000256" key="2">
    <source>
        <dbReference type="ARBA" id="ARBA00022989"/>
    </source>
</evidence>
<feature type="disulfide bond" evidence="4">
    <location>
        <begin position="59"/>
        <end position="71"/>
    </location>
</feature>
<dbReference type="PROSITE" id="PS01209">
    <property type="entry name" value="LDLRA_1"/>
    <property type="match status" value="1"/>
</dbReference>
<dbReference type="PANTHER" id="PTHR22722:SF14">
    <property type="entry name" value="MEGALIN, ISOFORM A"/>
    <property type="match status" value="1"/>
</dbReference>
<evidence type="ECO:0000256" key="1">
    <source>
        <dbReference type="ARBA" id="ARBA00022692"/>
    </source>
</evidence>
<name>A0A8J2L547_9HEXA</name>
<keyword evidence="3 4" id="KW-1015">Disulfide bond</keyword>
<dbReference type="InterPro" id="IPR002172">
    <property type="entry name" value="LDrepeatLR_classA_rpt"/>
</dbReference>
<keyword evidence="2" id="KW-1133">Transmembrane helix</keyword>
<dbReference type="InterPro" id="IPR051221">
    <property type="entry name" value="LDLR-related"/>
</dbReference>
<evidence type="ECO:0000256" key="3">
    <source>
        <dbReference type="ARBA" id="ARBA00023157"/>
    </source>
</evidence>
<dbReference type="CDD" id="cd00112">
    <property type="entry name" value="LDLa"/>
    <property type="match status" value="2"/>
</dbReference>
<accession>A0A8J2L547</accession>
<protein>
    <submittedName>
        <fullName evidence="6">Uncharacterized protein</fullName>
    </submittedName>
</protein>
<feature type="disulfide bond" evidence="4">
    <location>
        <begin position="66"/>
        <end position="84"/>
    </location>
</feature>
<organism evidence="6 7">
    <name type="scientific">Allacma fusca</name>
    <dbReference type="NCBI Taxonomy" id="39272"/>
    <lineage>
        <taxon>Eukaryota</taxon>
        <taxon>Metazoa</taxon>
        <taxon>Ecdysozoa</taxon>
        <taxon>Arthropoda</taxon>
        <taxon>Hexapoda</taxon>
        <taxon>Collembola</taxon>
        <taxon>Symphypleona</taxon>
        <taxon>Sminthuridae</taxon>
        <taxon>Allacma</taxon>
    </lineage>
</organism>
<dbReference type="SMART" id="SM00192">
    <property type="entry name" value="LDLa"/>
    <property type="match status" value="3"/>
</dbReference>
<dbReference type="EMBL" id="CAJVCH010349120">
    <property type="protein sequence ID" value="CAG7815629.1"/>
    <property type="molecule type" value="Genomic_DNA"/>
</dbReference>
<keyword evidence="2" id="KW-0472">Membrane</keyword>
<gene>
    <name evidence="6" type="ORF">AFUS01_LOCUS26296</name>
</gene>
<dbReference type="GO" id="GO:0006898">
    <property type="term" value="P:receptor-mediated endocytosis"/>
    <property type="evidence" value="ECO:0007669"/>
    <property type="project" value="TreeGrafter"/>
</dbReference>
<keyword evidence="1" id="KW-0812">Transmembrane</keyword>
<comment type="caution">
    <text evidence="4">Lacks conserved residue(s) required for the propagation of feature annotation.</text>
</comment>
<dbReference type="GO" id="GO:0016324">
    <property type="term" value="C:apical plasma membrane"/>
    <property type="evidence" value="ECO:0007669"/>
    <property type="project" value="TreeGrafter"/>
</dbReference>
<dbReference type="OrthoDB" id="10016557at2759"/>
<keyword evidence="7" id="KW-1185">Reference proteome</keyword>
<dbReference type="PANTHER" id="PTHR22722">
    <property type="entry name" value="LOW-DENSITY LIPOPROTEIN RECEPTOR-RELATED PROTEIN 2-RELATED"/>
    <property type="match status" value="1"/>
</dbReference>
<proteinExistence type="predicted"/>
<dbReference type="Proteomes" id="UP000708208">
    <property type="component" value="Unassembled WGS sequence"/>
</dbReference>
<evidence type="ECO:0000256" key="5">
    <source>
        <dbReference type="SAM" id="SignalP"/>
    </source>
</evidence>
<dbReference type="AlphaFoldDB" id="A0A8J2L547"/>
<dbReference type="GO" id="GO:0042562">
    <property type="term" value="F:hormone binding"/>
    <property type="evidence" value="ECO:0007669"/>
    <property type="project" value="TreeGrafter"/>
</dbReference>
<dbReference type="Pfam" id="PF00057">
    <property type="entry name" value="Ldl_recept_a"/>
    <property type="match status" value="2"/>
</dbReference>
<comment type="caution">
    <text evidence="6">The sequence shown here is derived from an EMBL/GenBank/DDBJ whole genome shotgun (WGS) entry which is preliminary data.</text>
</comment>
<feature type="chain" id="PRO_5035304199" evidence="5">
    <location>
        <begin position="20"/>
        <end position="141"/>
    </location>
</feature>
<sequence>MKGILTFLFLVALLGSAQPCPEGQVLCEGTEDECIPEEYVCDYEYLDCSNDWDETNCPCRPDQWTCANGECIWAGQDCDGYKHCGDNSDETDCVTCRVFQCEDGKCLNKYQLCDGRDDCLGGEDEEPGCPKCDPRFLVRII</sequence>
<dbReference type="PROSITE" id="PS50068">
    <property type="entry name" value="LDLRA_2"/>
    <property type="match status" value="3"/>
</dbReference>
<feature type="signal peptide" evidence="5">
    <location>
        <begin position="1"/>
        <end position="19"/>
    </location>
</feature>